<reference evidence="1 2" key="1">
    <citation type="journal article" date="2016" name="Genome Announc.">
        <title>First Complete Genome Sequence of a Subdivision 6 Acidobacterium Strain.</title>
        <authorList>
            <person name="Huang S."/>
            <person name="Vieira S."/>
            <person name="Bunk B."/>
            <person name="Riedel T."/>
            <person name="Sproer C."/>
            <person name="Overmann J."/>
        </authorList>
    </citation>
    <scope>NUCLEOTIDE SEQUENCE [LARGE SCALE GENOMIC DNA]</scope>
    <source>
        <strain evidence="2">DSM 100886 HEG_-6_39</strain>
    </source>
</reference>
<evidence type="ECO:0000313" key="1">
    <source>
        <dbReference type="EMBL" id="AMY11387.1"/>
    </source>
</evidence>
<reference evidence="2" key="2">
    <citation type="submission" date="2016-04" db="EMBL/GenBank/DDBJ databases">
        <title>First Complete Genome Sequence of a Subdivision 6 Acidobacterium.</title>
        <authorList>
            <person name="Huang S."/>
            <person name="Vieira S."/>
            <person name="Bunk B."/>
            <person name="Riedel T."/>
            <person name="Sproeer C."/>
            <person name="Overmann J."/>
        </authorList>
    </citation>
    <scope>NUCLEOTIDE SEQUENCE [LARGE SCALE GENOMIC DNA]</scope>
    <source>
        <strain evidence="2">DSM 100886 HEG_-6_39</strain>
    </source>
</reference>
<name>A0A143PRN3_LUTPR</name>
<organism evidence="1 2">
    <name type="scientific">Luteitalea pratensis</name>
    <dbReference type="NCBI Taxonomy" id="1855912"/>
    <lineage>
        <taxon>Bacteria</taxon>
        <taxon>Pseudomonadati</taxon>
        <taxon>Acidobacteriota</taxon>
        <taxon>Vicinamibacteria</taxon>
        <taxon>Vicinamibacterales</taxon>
        <taxon>Vicinamibacteraceae</taxon>
        <taxon>Luteitalea</taxon>
    </lineage>
</organism>
<dbReference type="EMBL" id="CP015136">
    <property type="protein sequence ID" value="AMY11387.1"/>
    <property type="molecule type" value="Genomic_DNA"/>
</dbReference>
<evidence type="ECO:0000313" key="2">
    <source>
        <dbReference type="Proteomes" id="UP000076079"/>
    </source>
</evidence>
<dbReference type="KEGG" id="abac:LuPra_04637"/>
<dbReference type="Proteomes" id="UP000076079">
    <property type="component" value="Chromosome"/>
</dbReference>
<keyword evidence="2" id="KW-1185">Reference proteome</keyword>
<dbReference type="AlphaFoldDB" id="A0A143PRN3"/>
<sequence>MVETVVHAAFMKAAGFITPGTPVEFTGAQYQDFKGTREFVRAHRATLALKIGARNIADLAGTRRHADLWRVLVGPQAVTDLLPLYANYADRFLEIIVAPKTFRLLRTVIERQEPHQDVNVSNVAEAMDALMKVHDEGYSLAAARIRELRKERGWVEVPLSAAARSLTKPAPFNPEAANNDKALRLWLHGAPGSPLVHERLELMSPLRPTELGEAPEVFLVASQESSRSAMPTLMCRSHIDATCSTLDNAASMGDKEGRGAAQR</sequence>
<proteinExistence type="predicted"/>
<gene>
    <name evidence="1" type="ORF">LuPra_04637</name>
</gene>
<protein>
    <submittedName>
        <fullName evidence="1">Uncharacterized protein</fullName>
    </submittedName>
</protein>
<accession>A0A143PRN3</accession>